<evidence type="ECO:0000259" key="3">
    <source>
        <dbReference type="PROSITE" id="PS50002"/>
    </source>
</evidence>
<dbReference type="SMART" id="SM00326">
    <property type="entry name" value="SH3"/>
    <property type="match status" value="1"/>
</dbReference>
<dbReference type="InterPro" id="IPR036028">
    <property type="entry name" value="SH3-like_dom_sf"/>
</dbReference>
<dbReference type="Proteomes" id="UP000663852">
    <property type="component" value="Unassembled WGS sequence"/>
</dbReference>
<organism evidence="4 5">
    <name type="scientific">Adineta ricciae</name>
    <name type="common">Rotifer</name>
    <dbReference type="NCBI Taxonomy" id="249248"/>
    <lineage>
        <taxon>Eukaryota</taxon>
        <taxon>Metazoa</taxon>
        <taxon>Spiralia</taxon>
        <taxon>Gnathifera</taxon>
        <taxon>Rotifera</taxon>
        <taxon>Eurotatoria</taxon>
        <taxon>Bdelloidea</taxon>
        <taxon>Adinetida</taxon>
        <taxon>Adinetidae</taxon>
        <taxon>Adineta</taxon>
    </lineage>
</organism>
<dbReference type="PROSITE" id="PS50002">
    <property type="entry name" value="SH3"/>
    <property type="match status" value="1"/>
</dbReference>
<keyword evidence="1 2" id="KW-0728">SH3 domain</keyword>
<feature type="domain" description="SH3" evidence="3">
    <location>
        <begin position="264"/>
        <end position="334"/>
    </location>
</feature>
<name>A0A814ZQ31_ADIRI</name>
<dbReference type="EMBL" id="CAJNOJ010000177">
    <property type="protein sequence ID" value="CAF1246542.1"/>
    <property type="molecule type" value="Genomic_DNA"/>
</dbReference>
<dbReference type="CDD" id="cd00174">
    <property type="entry name" value="SH3"/>
    <property type="match status" value="1"/>
</dbReference>
<evidence type="ECO:0000256" key="1">
    <source>
        <dbReference type="ARBA" id="ARBA00022443"/>
    </source>
</evidence>
<sequence length="338" mass="38608">MSSDRLRDNFQELLRTFHKWPTSTIEKSVLVQILQEFQQNNPELKNIYYDVSSPIISHHVSNHKNNEYSCIDAYETSLNQFSAPTNFTQTSIPNEILHTKKERSLSSSNNTLVKEGELTVRKSSTVLSPLVKKGGFKTVRGELSYACRDKEKIVHLSVYQKGKSQNMIHTFVLDNTCSFVYGSKKEFEFKHSSGIEYFTTETGTANSWIDALSETVSDQSTDFEEIYENPDALDSTSIPTTLEYLTETPVRVPPRPTQFSSGVLPKNIYVCLYDYHPTTGDSHELSFNRGDLLYIINTDGPNFYIGRQFTFHSQGHFPNPIGLVFKDYIRSAYEKVHS</sequence>
<reference evidence="4" key="1">
    <citation type="submission" date="2021-02" db="EMBL/GenBank/DDBJ databases">
        <authorList>
            <person name="Nowell W R."/>
        </authorList>
    </citation>
    <scope>NUCLEOTIDE SEQUENCE</scope>
</reference>
<proteinExistence type="predicted"/>
<comment type="caution">
    <text evidence="4">The sequence shown here is derived from an EMBL/GenBank/DDBJ whole genome shotgun (WGS) entry which is preliminary data.</text>
</comment>
<protein>
    <recommendedName>
        <fullName evidence="3">SH3 domain-containing protein</fullName>
    </recommendedName>
</protein>
<accession>A0A814ZQ31</accession>
<gene>
    <name evidence="4" type="ORF">EDS130_LOCUS27740</name>
</gene>
<dbReference type="OrthoDB" id="243840at2759"/>
<evidence type="ECO:0000313" key="4">
    <source>
        <dbReference type="EMBL" id="CAF1246542.1"/>
    </source>
</evidence>
<dbReference type="Gene3D" id="2.30.30.40">
    <property type="entry name" value="SH3 Domains"/>
    <property type="match status" value="1"/>
</dbReference>
<dbReference type="AlphaFoldDB" id="A0A814ZQ31"/>
<evidence type="ECO:0000313" key="5">
    <source>
        <dbReference type="Proteomes" id="UP000663852"/>
    </source>
</evidence>
<dbReference type="SUPFAM" id="SSF50044">
    <property type="entry name" value="SH3-domain"/>
    <property type="match status" value="1"/>
</dbReference>
<dbReference type="InterPro" id="IPR001452">
    <property type="entry name" value="SH3_domain"/>
</dbReference>
<evidence type="ECO:0000256" key="2">
    <source>
        <dbReference type="PROSITE-ProRule" id="PRU00192"/>
    </source>
</evidence>